<name>A0ABR8F9L5_NOSLI</name>
<dbReference type="NCBIfam" id="NF033519">
    <property type="entry name" value="transpos_ISAzo13"/>
    <property type="match status" value="1"/>
</dbReference>
<proteinExistence type="predicted"/>
<dbReference type="EMBL" id="JACJTE010000096">
    <property type="protein sequence ID" value="MBD2565585.1"/>
    <property type="molecule type" value="Genomic_DNA"/>
</dbReference>
<dbReference type="Pfam" id="PF07592">
    <property type="entry name" value="DDE_Tnp_ISAZ013"/>
    <property type="match status" value="1"/>
</dbReference>
<comment type="caution">
    <text evidence="1">The sequence shown here is derived from an EMBL/GenBank/DDBJ whole genome shotgun (WGS) entry which is preliminary data.</text>
</comment>
<evidence type="ECO:0000313" key="1">
    <source>
        <dbReference type="EMBL" id="MBD2565585.1"/>
    </source>
</evidence>
<accession>A0ABR8F9L5</accession>
<dbReference type="Gene3D" id="3.30.420.10">
    <property type="entry name" value="Ribonuclease H-like superfamily/Ribonuclease H"/>
    <property type="match status" value="1"/>
</dbReference>
<dbReference type="InterPro" id="IPR036397">
    <property type="entry name" value="RNaseH_sf"/>
</dbReference>
<gene>
    <name evidence="1" type="ORF">H6G95_34490</name>
</gene>
<evidence type="ECO:0000313" key="2">
    <source>
        <dbReference type="Proteomes" id="UP000604661"/>
    </source>
</evidence>
<keyword evidence="2" id="KW-1185">Reference proteome</keyword>
<organism evidence="1 2">
    <name type="scientific">Nostoc linckia FACHB-391</name>
    <dbReference type="NCBI Taxonomy" id="2692906"/>
    <lineage>
        <taxon>Bacteria</taxon>
        <taxon>Bacillati</taxon>
        <taxon>Cyanobacteriota</taxon>
        <taxon>Cyanophyceae</taxon>
        <taxon>Nostocales</taxon>
        <taxon>Nostocaceae</taxon>
        <taxon>Nostoc</taxon>
    </lineage>
</organism>
<protein>
    <submittedName>
        <fullName evidence="1">ISAzo13 family transposase</fullName>
    </submittedName>
</protein>
<dbReference type="Proteomes" id="UP000604661">
    <property type="component" value="Unassembled WGS sequence"/>
</dbReference>
<reference evidence="1 2" key="1">
    <citation type="journal article" date="2020" name="ISME J.">
        <title>Comparative genomics reveals insights into cyanobacterial evolution and habitat adaptation.</title>
        <authorList>
            <person name="Chen M.Y."/>
            <person name="Teng W.K."/>
            <person name="Zhao L."/>
            <person name="Hu C.X."/>
            <person name="Zhou Y.K."/>
            <person name="Han B.P."/>
            <person name="Song L.R."/>
            <person name="Shu W.S."/>
        </authorList>
    </citation>
    <scope>NUCLEOTIDE SEQUENCE [LARGE SCALE GENOMIC DNA]</scope>
    <source>
        <strain evidence="1 2">FACHB-391</strain>
    </source>
</reference>
<dbReference type="InterPro" id="IPR011518">
    <property type="entry name" value="Transposase_36"/>
</dbReference>
<sequence>MELTDSLKSLLKETATQLKGAAKRRFQAQTVMGLGHGGQLIAQNELGWDRKTIRKGIKELSTGITCFDNYSARGRWKAEEHLPYLLEDIKKLVDLQSQTDPSFKSQRLYTRLTASKVRKLLIEKCGYSDEQLPTEETIRVKLNDLGYKLKRVAKVLPQKKFPETDAIFEQLAIVNQSALDDPSILRLSLDAKARVDIGCFDRGGKNRVFTETEDHNFQTKTTVTPYGIFLPELDELFLYFTESHVTSDFIVDVLEDFWKSESWRFPSIKTLILNQDNGTDNNSRRTQFMKRIVEFVHQYQLNIRLAYYPPYHSKYNPIERVWGILENSWNGSILDEVETALNFAKNMTWKGKHPVAVKLITQTYETGIKLTNKAMSAIEEQIERLTNSTNEKFPNLGKWFVDICCGST</sequence>